<feature type="non-terminal residue" evidence="1">
    <location>
        <position position="1"/>
    </location>
</feature>
<protein>
    <submittedName>
        <fullName evidence="1">11945_t:CDS:1</fullName>
    </submittedName>
</protein>
<name>A0ACA9SVH8_9GLOM</name>
<dbReference type="EMBL" id="CAJVQC010163759">
    <property type="protein sequence ID" value="CAG8849081.1"/>
    <property type="molecule type" value="Genomic_DNA"/>
</dbReference>
<accession>A0ACA9SVH8</accession>
<sequence>TIDHSTMIVLAGLWSEDCKEERSLVINPSSIPAHSSGSNSSFMSLNAPLGTRNLMGHCTSSTYVLNDHMNQLGIFFIFQDLSVRTE</sequence>
<organism evidence="1 2">
    <name type="scientific">Racocetra persica</name>
    <dbReference type="NCBI Taxonomy" id="160502"/>
    <lineage>
        <taxon>Eukaryota</taxon>
        <taxon>Fungi</taxon>
        <taxon>Fungi incertae sedis</taxon>
        <taxon>Mucoromycota</taxon>
        <taxon>Glomeromycotina</taxon>
        <taxon>Glomeromycetes</taxon>
        <taxon>Diversisporales</taxon>
        <taxon>Gigasporaceae</taxon>
        <taxon>Racocetra</taxon>
    </lineage>
</organism>
<feature type="non-terminal residue" evidence="1">
    <location>
        <position position="86"/>
    </location>
</feature>
<evidence type="ECO:0000313" key="1">
    <source>
        <dbReference type="EMBL" id="CAG8849081.1"/>
    </source>
</evidence>
<gene>
    <name evidence="1" type="ORF">RPERSI_LOCUS35433</name>
</gene>
<evidence type="ECO:0000313" key="2">
    <source>
        <dbReference type="Proteomes" id="UP000789920"/>
    </source>
</evidence>
<comment type="caution">
    <text evidence="1">The sequence shown here is derived from an EMBL/GenBank/DDBJ whole genome shotgun (WGS) entry which is preliminary data.</text>
</comment>
<dbReference type="Proteomes" id="UP000789920">
    <property type="component" value="Unassembled WGS sequence"/>
</dbReference>
<reference evidence="1" key="1">
    <citation type="submission" date="2021-06" db="EMBL/GenBank/DDBJ databases">
        <authorList>
            <person name="Kallberg Y."/>
            <person name="Tangrot J."/>
            <person name="Rosling A."/>
        </authorList>
    </citation>
    <scope>NUCLEOTIDE SEQUENCE</scope>
    <source>
        <strain evidence="1">MA461A</strain>
    </source>
</reference>
<proteinExistence type="predicted"/>
<keyword evidence="2" id="KW-1185">Reference proteome</keyword>